<evidence type="ECO:0000313" key="6">
    <source>
        <dbReference type="EMBL" id="KAJ8565699.1"/>
    </source>
</evidence>
<dbReference type="InterPro" id="IPR050258">
    <property type="entry name" value="Leguminous_Lectin"/>
</dbReference>
<protein>
    <recommendedName>
        <fullName evidence="5">Legume lectin domain-containing protein</fullName>
    </recommendedName>
</protein>
<organism evidence="6 7">
    <name type="scientific">Anisodus acutangulus</name>
    <dbReference type="NCBI Taxonomy" id="402998"/>
    <lineage>
        <taxon>Eukaryota</taxon>
        <taxon>Viridiplantae</taxon>
        <taxon>Streptophyta</taxon>
        <taxon>Embryophyta</taxon>
        <taxon>Tracheophyta</taxon>
        <taxon>Spermatophyta</taxon>
        <taxon>Magnoliopsida</taxon>
        <taxon>eudicotyledons</taxon>
        <taxon>Gunneridae</taxon>
        <taxon>Pentapetalae</taxon>
        <taxon>asterids</taxon>
        <taxon>lamiids</taxon>
        <taxon>Solanales</taxon>
        <taxon>Solanaceae</taxon>
        <taxon>Solanoideae</taxon>
        <taxon>Hyoscyameae</taxon>
        <taxon>Anisodus</taxon>
    </lineage>
</organism>
<feature type="domain" description="Legume lectin" evidence="5">
    <location>
        <begin position="21"/>
        <end position="211"/>
    </location>
</feature>
<evidence type="ECO:0000256" key="3">
    <source>
        <dbReference type="SAM" id="Phobius"/>
    </source>
</evidence>
<dbReference type="OrthoDB" id="2019747at2759"/>
<dbReference type="GO" id="GO:0030246">
    <property type="term" value="F:carbohydrate binding"/>
    <property type="evidence" value="ECO:0007669"/>
    <property type="project" value="UniProtKB-KW"/>
</dbReference>
<keyword evidence="3" id="KW-1133">Transmembrane helix</keyword>
<feature type="transmembrane region" description="Helical" evidence="3">
    <location>
        <begin position="231"/>
        <end position="256"/>
    </location>
</feature>
<comment type="similarity">
    <text evidence="1">Belongs to the leguminous lectin family.</text>
</comment>
<gene>
    <name evidence="6" type="ORF">K7X08_008275</name>
</gene>
<dbReference type="SUPFAM" id="SSF49899">
    <property type="entry name" value="Concanavalin A-like lectins/glucanases"/>
    <property type="match status" value="1"/>
</dbReference>
<accession>A0A9Q1RNP7</accession>
<keyword evidence="3" id="KW-0472">Membrane</keyword>
<comment type="caution">
    <text evidence="6">The sequence shown here is derived from an EMBL/GenBank/DDBJ whole genome shotgun (WGS) entry which is preliminary data.</text>
</comment>
<dbReference type="EMBL" id="JAJAGQ010000004">
    <property type="protein sequence ID" value="KAJ8565699.1"/>
    <property type="molecule type" value="Genomic_DNA"/>
</dbReference>
<evidence type="ECO:0000256" key="2">
    <source>
        <dbReference type="ARBA" id="ARBA00022734"/>
    </source>
</evidence>
<keyword evidence="2" id="KW-0430">Lectin</keyword>
<dbReference type="Proteomes" id="UP001152561">
    <property type="component" value="Unassembled WGS sequence"/>
</dbReference>
<feature type="signal peptide" evidence="4">
    <location>
        <begin position="1"/>
        <end position="21"/>
    </location>
</feature>
<proteinExistence type="inferred from homology"/>
<reference evidence="7" key="1">
    <citation type="journal article" date="2023" name="Proc. Natl. Acad. Sci. U.S.A.">
        <title>Genomic and structural basis for evolution of tropane alkaloid biosynthesis.</title>
        <authorList>
            <person name="Wanga Y.-J."/>
            <person name="Taina T."/>
            <person name="Yua J.-Y."/>
            <person name="Lia J."/>
            <person name="Xua B."/>
            <person name="Chenc J."/>
            <person name="D'Auriad J.C."/>
            <person name="Huanga J.-P."/>
            <person name="Huanga S.-X."/>
        </authorList>
    </citation>
    <scope>NUCLEOTIDE SEQUENCE [LARGE SCALE GENOMIC DNA]</scope>
    <source>
        <strain evidence="7">cv. KIB-2019</strain>
    </source>
</reference>
<name>A0A9Q1RNP7_9SOLA</name>
<sequence>MPTLYNLALLLLLTLLPCSISQFDPNLGLIGDAKITKNGSFLQLTDPSKSSPSSGFVFQKIPFIGNSFSTDFSFSNSDNGLSLVIVSTDHFPSKNNFGSSFSVKFDTFSNHVVVNVNVNVGSLISRNMNLGLNSSSKKLHSWVDYDCTSKRLEARLSELGGPRPYSPLLVYEVDLSNMWKGQQVMVGLTSSSLQVTSVYSWKFRVRRSVPTWLHSQPVDPNKMANRKRFHLLSGLIFVTGCVALASFVGLFCWVMFGGNNNAEVVIPAKRDFRYEKVVNVVVVEDGVKN</sequence>
<dbReference type="InterPro" id="IPR013320">
    <property type="entry name" value="ConA-like_dom_sf"/>
</dbReference>
<keyword evidence="7" id="KW-1185">Reference proteome</keyword>
<dbReference type="PANTHER" id="PTHR32401">
    <property type="entry name" value="CONCANAVALIN A-LIKE LECTIN FAMILY PROTEIN"/>
    <property type="match status" value="1"/>
</dbReference>
<dbReference type="PANTHER" id="PTHR32401:SF54">
    <property type="entry name" value="L-TYPE LECTIN-DOMAIN CONTAINING RECEPTOR KINASE S.4-LIKE"/>
    <property type="match status" value="1"/>
</dbReference>
<keyword evidence="4" id="KW-0732">Signal</keyword>
<evidence type="ECO:0000259" key="5">
    <source>
        <dbReference type="Pfam" id="PF00139"/>
    </source>
</evidence>
<dbReference type="AlphaFoldDB" id="A0A9Q1RNP7"/>
<dbReference type="Pfam" id="PF00139">
    <property type="entry name" value="Lectin_legB"/>
    <property type="match status" value="1"/>
</dbReference>
<feature type="chain" id="PRO_5040237854" description="Legume lectin domain-containing protein" evidence="4">
    <location>
        <begin position="22"/>
        <end position="289"/>
    </location>
</feature>
<evidence type="ECO:0000256" key="4">
    <source>
        <dbReference type="SAM" id="SignalP"/>
    </source>
</evidence>
<evidence type="ECO:0000313" key="7">
    <source>
        <dbReference type="Proteomes" id="UP001152561"/>
    </source>
</evidence>
<dbReference type="Gene3D" id="2.60.120.200">
    <property type="match status" value="1"/>
</dbReference>
<keyword evidence="3" id="KW-0812">Transmembrane</keyword>
<dbReference type="InterPro" id="IPR001220">
    <property type="entry name" value="Legume_lectin_dom"/>
</dbReference>
<evidence type="ECO:0000256" key="1">
    <source>
        <dbReference type="ARBA" id="ARBA00007606"/>
    </source>
</evidence>